<dbReference type="EMBL" id="QPKB01000004">
    <property type="protein sequence ID" value="RWR83187.1"/>
    <property type="molecule type" value="Genomic_DNA"/>
</dbReference>
<dbReference type="Proteomes" id="UP000283530">
    <property type="component" value="Unassembled WGS sequence"/>
</dbReference>
<proteinExistence type="predicted"/>
<gene>
    <name evidence="1" type="ORF">CKAN_01193400</name>
</gene>
<evidence type="ECO:0000313" key="1">
    <source>
        <dbReference type="EMBL" id="RWR83187.1"/>
    </source>
</evidence>
<keyword evidence="2" id="KW-1185">Reference proteome</keyword>
<organism evidence="1 2">
    <name type="scientific">Cinnamomum micranthum f. kanehirae</name>
    <dbReference type="NCBI Taxonomy" id="337451"/>
    <lineage>
        <taxon>Eukaryota</taxon>
        <taxon>Viridiplantae</taxon>
        <taxon>Streptophyta</taxon>
        <taxon>Embryophyta</taxon>
        <taxon>Tracheophyta</taxon>
        <taxon>Spermatophyta</taxon>
        <taxon>Magnoliopsida</taxon>
        <taxon>Magnoliidae</taxon>
        <taxon>Laurales</taxon>
        <taxon>Lauraceae</taxon>
        <taxon>Cinnamomum</taxon>
    </lineage>
</organism>
<evidence type="ECO:0000313" key="2">
    <source>
        <dbReference type="Proteomes" id="UP000283530"/>
    </source>
</evidence>
<reference evidence="1 2" key="1">
    <citation type="journal article" date="2019" name="Nat. Plants">
        <title>Stout camphor tree genome fills gaps in understanding of flowering plant genome evolution.</title>
        <authorList>
            <person name="Chaw S.M."/>
            <person name="Liu Y.C."/>
            <person name="Wu Y.W."/>
            <person name="Wang H.Y."/>
            <person name="Lin C.I."/>
            <person name="Wu C.S."/>
            <person name="Ke H.M."/>
            <person name="Chang L.Y."/>
            <person name="Hsu C.Y."/>
            <person name="Yang H.T."/>
            <person name="Sudianto E."/>
            <person name="Hsu M.H."/>
            <person name="Wu K.P."/>
            <person name="Wang L.N."/>
            <person name="Leebens-Mack J.H."/>
            <person name="Tsai I.J."/>
        </authorList>
    </citation>
    <scope>NUCLEOTIDE SEQUENCE [LARGE SCALE GENOMIC DNA]</scope>
    <source>
        <strain evidence="2">cv. Chaw 1501</strain>
        <tissue evidence="1">Young leaves</tissue>
    </source>
</reference>
<dbReference type="AlphaFoldDB" id="A0A3S3MGG5"/>
<comment type="caution">
    <text evidence="1">The sequence shown here is derived from an EMBL/GenBank/DDBJ whole genome shotgun (WGS) entry which is preliminary data.</text>
</comment>
<sequence length="63" mass="7696">MPMVRFHSPKHPVLFCSVLRCLLTSSLCLAFVFPRAYLLWKFFNWLCRKVTEHYHTVLWLKKR</sequence>
<protein>
    <submittedName>
        <fullName evidence="1">Uncharacterized protein</fullName>
    </submittedName>
</protein>
<accession>A0A3S3MGG5</accession>
<name>A0A3S3MGG5_9MAGN</name>